<evidence type="ECO:0000313" key="2">
    <source>
        <dbReference type="Proteomes" id="UP000057820"/>
    </source>
</evidence>
<protein>
    <submittedName>
        <fullName evidence="1">Alpha/beta hydrolase family</fullName>
    </submittedName>
</protein>
<keyword evidence="1" id="KW-0378">Hydrolase</keyword>
<dbReference type="EMBL" id="LN868938">
    <property type="protein sequence ID" value="CRY75501.1"/>
    <property type="molecule type" value="Genomic_DNA"/>
</dbReference>
<dbReference type="InterPro" id="IPR029058">
    <property type="entry name" value="AB_hydrolase_fold"/>
</dbReference>
<dbReference type="GO" id="GO:0016042">
    <property type="term" value="P:lipid catabolic process"/>
    <property type="evidence" value="ECO:0007669"/>
    <property type="project" value="InterPro"/>
</dbReference>
<reference evidence="2" key="1">
    <citation type="submission" date="2015-03" db="EMBL/GenBank/DDBJ databases">
        <authorList>
            <consortium name="Pathogen Informatics"/>
        </authorList>
    </citation>
    <scope>NUCLEOTIDE SEQUENCE [LARGE SCALE GENOMIC DNA]</scope>
    <source>
        <strain evidence="2">NCTC11134</strain>
    </source>
</reference>
<name>A0A0H5NZF1_NOCFR</name>
<dbReference type="SUPFAM" id="SSF53474">
    <property type="entry name" value="alpha/beta-Hydrolases"/>
    <property type="match status" value="1"/>
</dbReference>
<evidence type="ECO:0000313" key="1">
    <source>
        <dbReference type="EMBL" id="CRY75501.1"/>
    </source>
</evidence>
<dbReference type="Proteomes" id="UP000057820">
    <property type="component" value="Chromosome 1"/>
</dbReference>
<dbReference type="Gene3D" id="3.40.50.1820">
    <property type="entry name" value="alpha/beta hydrolase"/>
    <property type="match status" value="1"/>
</dbReference>
<proteinExistence type="predicted"/>
<dbReference type="KEGG" id="nfr:ERS450000_01365"/>
<dbReference type="Gene3D" id="1.10.260.160">
    <property type="match status" value="1"/>
</dbReference>
<gene>
    <name evidence="1" type="ORF">ERS450000_01365</name>
</gene>
<dbReference type="PANTHER" id="PTHR34853:SF1">
    <property type="entry name" value="LIPASE 5"/>
    <property type="match status" value="1"/>
</dbReference>
<organism evidence="1 2">
    <name type="scientific">Nocardia farcinica</name>
    <dbReference type="NCBI Taxonomy" id="37329"/>
    <lineage>
        <taxon>Bacteria</taxon>
        <taxon>Bacillati</taxon>
        <taxon>Actinomycetota</taxon>
        <taxon>Actinomycetes</taxon>
        <taxon>Mycobacteriales</taxon>
        <taxon>Nocardiaceae</taxon>
        <taxon>Nocardia</taxon>
    </lineage>
</organism>
<dbReference type="PANTHER" id="PTHR34853">
    <property type="match status" value="1"/>
</dbReference>
<sequence>MSGVAPGTPPATTAAGTRRMVGNVLAVLLIVLASACGTSRDDGDPAARRGEVVSVTALSTMTDAETAAYLGERQLETPVRNGVETYRIVYRTVGPLGEETTASGLMVLPRTETERLRVVSYAHGTVVRKDEAPSADGETDRARAIMFAAVGNAAVAPDYLGLGEGPGRHPYAHAPTEASASLDLLRAARDAAAERGRTLESDVYIVGFSQGGQAATALGRELHDNPGTGFRVAALSAISGPYAIREAQTPAALDGGVSPRSAVVYLAYWLTAMNPIYGLYDHPTEAFRQPYADRVESLFDGYHDVLSVGTGLPATPAELLTDRFLAWARQPTGPALRAVTESDGTCEWTTDAPVRLYVSTADRSVAAANTDHCLRSLRGPRVERVDLSPMDHGATGRAGLVQTLAWFDQLVPVG</sequence>
<dbReference type="AlphaFoldDB" id="A0A0H5NZF1"/>
<dbReference type="RefSeq" id="WP_076573525.1">
    <property type="nucleotide sequence ID" value="NZ_CP031418.1"/>
</dbReference>
<dbReference type="InterPro" id="IPR005152">
    <property type="entry name" value="Lipase_secreted"/>
</dbReference>
<dbReference type="GO" id="GO:0004806">
    <property type="term" value="F:triacylglycerol lipase activity"/>
    <property type="evidence" value="ECO:0007669"/>
    <property type="project" value="InterPro"/>
</dbReference>
<accession>A0A0H5NZF1</accession>
<dbReference type="PIRSF" id="PIRSF029171">
    <property type="entry name" value="Esterase_LipA"/>
    <property type="match status" value="1"/>
</dbReference>